<sequence length="247" mass="28524">MPRRARITVAGVPHHVVQRGHNREATFFADEDYLAYRHSLKEGAQRYHCAIHAYVLMTNHVHLLVTPTSEDGLSRLMRYLGSRYVQYVNFVYRRRGTLWEGRFKSSLVDQEQYLLACYRYIELNPVRANMVGQPQDYRWSSYASHALGKPDELIEDHPLYVALGNTAETRRAAYRALFRYQLDEAELTDIRTSLNKGLAVGAERFKDQIETVLARSVRPGQAGRKKERTSGGISGEQESLRFEENEK</sequence>
<organism evidence="3 4">
    <name type="scientific">Candidatus Gallionella acididurans</name>
    <dbReference type="NCBI Taxonomy" id="1796491"/>
    <lineage>
        <taxon>Bacteria</taxon>
        <taxon>Pseudomonadati</taxon>
        <taxon>Pseudomonadota</taxon>
        <taxon>Betaproteobacteria</taxon>
        <taxon>Nitrosomonadales</taxon>
        <taxon>Gallionellaceae</taxon>
        <taxon>Gallionella</taxon>
    </lineage>
</organism>
<dbReference type="SMART" id="SM01321">
    <property type="entry name" value="Y1_Tnp"/>
    <property type="match status" value="1"/>
</dbReference>
<gene>
    <name evidence="3" type="ORF">AWT59_0075</name>
</gene>
<dbReference type="InterPro" id="IPR002686">
    <property type="entry name" value="Transposase_17"/>
</dbReference>
<dbReference type="Pfam" id="PF01797">
    <property type="entry name" value="Y1_Tnp"/>
    <property type="match status" value="1"/>
</dbReference>
<dbReference type="PANTHER" id="PTHR34322">
    <property type="entry name" value="TRANSPOSASE, Y1_TNP DOMAIN-CONTAINING"/>
    <property type="match status" value="1"/>
</dbReference>
<evidence type="ECO:0000259" key="2">
    <source>
        <dbReference type="SMART" id="SM01321"/>
    </source>
</evidence>
<comment type="caution">
    <text evidence="3">The sequence shown here is derived from an EMBL/GenBank/DDBJ whole genome shotgun (WGS) entry which is preliminary data.</text>
</comment>
<dbReference type="GO" id="GO:0004803">
    <property type="term" value="F:transposase activity"/>
    <property type="evidence" value="ECO:0007669"/>
    <property type="project" value="InterPro"/>
</dbReference>
<feature type="region of interest" description="Disordered" evidence="1">
    <location>
        <begin position="216"/>
        <end position="247"/>
    </location>
</feature>
<dbReference type="AlphaFoldDB" id="A0A139BY01"/>
<proteinExistence type="predicted"/>
<dbReference type="SUPFAM" id="SSF143422">
    <property type="entry name" value="Transposase IS200-like"/>
    <property type="match status" value="1"/>
</dbReference>
<evidence type="ECO:0000313" key="3">
    <source>
        <dbReference type="EMBL" id="KXS33860.1"/>
    </source>
</evidence>
<reference evidence="3 4" key="1">
    <citation type="submission" date="2016-02" db="EMBL/GenBank/DDBJ databases">
        <authorList>
            <person name="Wen L."/>
            <person name="He K."/>
            <person name="Yang H."/>
        </authorList>
    </citation>
    <scope>NUCLEOTIDE SEQUENCE [LARGE SCALE GENOMIC DNA]</scope>
    <source>
        <strain evidence="3">ShG14-8</strain>
    </source>
</reference>
<dbReference type="Proteomes" id="UP000070578">
    <property type="component" value="Unassembled WGS sequence"/>
</dbReference>
<evidence type="ECO:0000256" key="1">
    <source>
        <dbReference type="SAM" id="MobiDB-lite"/>
    </source>
</evidence>
<accession>A0A139BY01</accession>
<dbReference type="EMBL" id="LSLI01000001">
    <property type="protein sequence ID" value="KXS33860.1"/>
    <property type="molecule type" value="Genomic_DNA"/>
</dbReference>
<evidence type="ECO:0000313" key="4">
    <source>
        <dbReference type="Proteomes" id="UP000070578"/>
    </source>
</evidence>
<name>A0A139BY01_9PROT</name>
<dbReference type="GO" id="GO:0003677">
    <property type="term" value="F:DNA binding"/>
    <property type="evidence" value="ECO:0007669"/>
    <property type="project" value="InterPro"/>
</dbReference>
<dbReference type="PATRIC" id="fig|1796491.3.peg.83"/>
<reference evidence="3 4" key="2">
    <citation type="submission" date="2016-03" db="EMBL/GenBank/DDBJ databases">
        <title>New uncultured bacterium of the family Gallionellaceae from acid mine drainage: description and reconstruction of genome based on metagenomic analysis of microbial community.</title>
        <authorList>
            <person name="Kadnikov V."/>
            <person name="Ivasenko D."/>
            <person name="Beletsky A."/>
            <person name="Mardanov A."/>
            <person name="Danilova E."/>
            <person name="Pimenov N."/>
            <person name="Karnachuk O."/>
            <person name="Ravin N."/>
        </authorList>
    </citation>
    <scope>NUCLEOTIDE SEQUENCE [LARGE SCALE GENOMIC DNA]</scope>
    <source>
        <strain evidence="3">ShG14-8</strain>
    </source>
</reference>
<feature type="compositionally biased region" description="Basic and acidic residues" evidence="1">
    <location>
        <begin position="238"/>
        <end position="247"/>
    </location>
</feature>
<dbReference type="InterPro" id="IPR036515">
    <property type="entry name" value="Transposase_17_sf"/>
</dbReference>
<dbReference type="Gene3D" id="3.30.70.1290">
    <property type="entry name" value="Transposase IS200-like"/>
    <property type="match status" value="1"/>
</dbReference>
<dbReference type="GO" id="GO:0006313">
    <property type="term" value="P:DNA transposition"/>
    <property type="evidence" value="ECO:0007669"/>
    <property type="project" value="InterPro"/>
</dbReference>
<feature type="domain" description="Transposase IS200-like" evidence="2">
    <location>
        <begin position="9"/>
        <end position="124"/>
    </location>
</feature>
<protein>
    <submittedName>
        <fullName evidence="3">Putative transposase</fullName>
    </submittedName>
</protein>
<dbReference type="PANTHER" id="PTHR34322:SF2">
    <property type="entry name" value="TRANSPOSASE IS200-LIKE DOMAIN-CONTAINING PROTEIN"/>
    <property type="match status" value="1"/>
</dbReference>